<name>A0A3S3TXL1_9HYPH</name>
<protein>
    <submittedName>
        <fullName evidence="4">CsbD family protein</fullName>
    </submittedName>
</protein>
<dbReference type="AlphaFoldDB" id="A0A3S3TXL1"/>
<dbReference type="Pfam" id="PF05532">
    <property type="entry name" value="CsbD"/>
    <property type="match status" value="1"/>
</dbReference>
<reference evidence="4 5" key="1">
    <citation type="submission" date="2019-01" db="EMBL/GenBank/DDBJ databases">
        <title>The draft genome of Rhizobium sp. 24NR.</title>
        <authorList>
            <person name="Liu L."/>
            <person name="Liang L."/>
            <person name="Shi S."/>
            <person name="Xu L."/>
            <person name="Wang X."/>
            <person name="Li L."/>
            <person name="Zhang X."/>
        </authorList>
    </citation>
    <scope>NUCLEOTIDE SEQUENCE [LARGE SCALE GENOMIC DNA]</scope>
    <source>
        <strain evidence="4 5">24NR</strain>
    </source>
</reference>
<dbReference type="Proteomes" id="UP000287687">
    <property type="component" value="Unassembled WGS sequence"/>
</dbReference>
<evidence type="ECO:0000313" key="5">
    <source>
        <dbReference type="Proteomes" id="UP000287687"/>
    </source>
</evidence>
<dbReference type="SUPFAM" id="SSF69047">
    <property type="entry name" value="Hypothetical protein YjbJ"/>
    <property type="match status" value="1"/>
</dbReference>
<evidence type="ECO:0000259" key="3">
    <source>
        <dbReference type="Pfam" id="PF05532"/>
    </source>
</evidence>
<organism evidence="4 5">
    <name type="scientific">Neorhizobium lilium</name>
    <dbReference type="NCBI Taxonomy" id="2503024"/>
    <lineage>
        <taxon>Bacteria</taxon>
        <taxon>Pseudomonadati</taxon>
        <taxon>Pseudomonadota</taxon>
        <taxon>Alphaproteobacteria</taxon>
        <taxon>Hyphomicrobiales</taxon>
        <taxon>Rhizobiaceae</taxon>
        <taxon>Rhizobium/Agrobacterium group</taxon>
        <taxon>Neorhizobium</taxon>
    </lineage>
</organism>
<dbReference type="Gene3D" id="1.10.1470.10">
    <property type="entry name" value="YjbJ"/>
    <property type="match status" value="1"/>
</dbReference>
<evidence type="ECO:0000256" key="1">
    <source>
        <dbReference type="ARBA" id="ARBA00009129"/>
    </source>
</evidence>
<dbReference type="RefSeq" id="WP_128444141.1">
    <property type="nucleotide sequence ID" value="NZ_SBIP01000003.1"/>
</dbReference>
<evidence type="ECO:0000313" key="4">
    <source>
        <dbReference type="EMBL" id="RWX77228.1"/>
    </source>
</evidence>
<sequence>MGSTSDKIAGKGNELAGKVKQATGDVTGNDKLRAEGAAQELKGDAQQAKGKVKDTAKGVVDRL</sequence>
<dbReference type="InterPro" id="IPR008462">
    <property type="entry name" value="CsbD"/>
</dbReference>
<feature type="region of interest" description="Disordered" evidence="2">
    <location>
        <begin position="1"/>
        <end position="63"/>
    </location>
</feature>
<dbReference type="EMBL" id="SBIP01000003">
    <property type="protein sequence ID" value="RWX77228.1"/>
    <property type="molecule type" value="Genomic_DNA"/>
</dbReference>
<dbReference type="OrthoDB" id="7226109at2"/>
<comment type="similarity">
    <text evidence="1">Belongs to the UPF0337 (CsbD) family.</text>
</comment>
<dbReference type="InterPro" id="IPR036629">
    <property type="entry name" value="YjbJ_sf"/>
</dbReference>
<accession>A0A3S3TXL1</accession>
<proteinExistence type="inferred from homology"/>
<feature type="domain" description="CsbD-like" evidence="3">
    <location>
        <begin position="6"/>
        <end position="57"/>
    </location>
</feature>
<evidence type="ECO:0000256" key="2">
    <source>
        <dbReference type="SAM" id="MobiDB-lite"/>
    </source>
</evidence>
<keyword evidence="5" id="KW-1185">Reference proteome</keyword>
<comment type="caution">
    <text evidence="4">The sequence shown here is derived from an EMBL/GenBank/DDBJ whole genome shotgun (WGS) entry which is preliminary data.</text>
</comment>
<gene>
    <name evidence="4" type="ORF">EPK99_16440</name>
</gene>
<feature type="compositionally biased region" description="Basic and acidic residues" evidence="2">
    <location>
        <begin position="51"/>
        <end position="63"/>
    </location>
</feature>